<name>A0ACC2ZTG4_9EURO</name>
<reference evidence="1" key="1">
    <citation type="submission" date="2022-10" db="EMBL/GenBank/DDBJ databases">
        <title>Culturing micro-colonial fungi from biological soil crusts in the Mojave desert and describing Neophaeococcomyces mojavensis, and introducing the new genera and species Taxawa tesnikishii.</title>
        <authorList>
            <person name="Kurbessoian T."/>
            <person name="Stajich J.E."/>
        </authorList>
    </citation>
    <scope>NUCLEOTIDE SEQUENCE</scope>
    <source>
        <strain evidence="1">JES_112</strain>
    </source>
</reference>
<accession>A0ACC2ZTG4</accession>
<dbReference type="Proteomes" id="UP001172386">
    <property type="component" value="Unassembled WGS sequence"/>
</dbReference>
<proteinExistence type="predicted"/>
<dbReference type="EMBL" id="JAPDRQ010000309">
    <property type="protein sequence ID" value="KAJ9650782.1"/>
    <property type="molecule type" value="Genomic_DNA"/>
</dbReference>
<protein>
    <submittedName>
        <fullName evidence="1">Uncharacterized protein</fullName>
    </submittedName>
</protein>
<keyword evidence="2" id="KW-1185">Reference proteome</keyword>
<comment type="caution">
    <text evidence="1">The sequence shown here is derived from an EMBL/GenBank/DDBJ whole genome shotgun (WGS) entry which is preliminary data.</text>
</comment>
<evidence type="ECO:0000313" key="2">
    <source>
        <dbReference type="Proteomes" id="UP001172386"/>
    </source>
</evidence>
<evidence type="ECO:0000313" key="1">
    <source>
        <dbReference type="EMBL" id="KAJ9650782.1"/>
    </source>
</evidence>
<organism evidence="1 2">
    <name type="scientific">Neophaeococcomyces mojaviensis</name>
    <dbReference type="NCBI Taxonomy" id="3383035"/>
    <lineage>
        <taxon>Eukaryota</taxon>
        <taxon>Fungi</taxon>
        <taxon>Dikarya</taxon>
        <taxon>Ascomycota</taxon>
        <taxon>Pezizomycotina</taxon>
        <taxon>Eurotiomycetes</taxon>
        <taxon>Chaetothyriomycetidae</taxon>
        <taxon>Chaetothyriales</taxon>
        <taxon>Chaetothyriales incertae sedis</taxon>
        <taxon>Neophaeococcomyces</taxon>
    </lineage>
</organism>
<sequence length="343" mass="37977">MQSNKPRLPHLKDLTTDNITDNVNTVNALNHDNARFRYVLERLVTHLHDFSRETRLSTKEWMVGLQFLTTAGQVGINGPSEFHLLSSILGLSLLVDAMDHPKPATATEGTLLGPFHTDDAEHLQNGALISQDTAGEPLLVVCAIKDTSGKPISGVDVDIWETDSTGHYDVQYANRSGPDGRCVMTSDAEGKFWFKGIVPVSYPIPHDGPVGQLLKSLGRHPWRPAHMHFTFEKAGWDKLVTALFMRGDQYETSDVVFGVKDSLIVNLEEITDKSVDPETGDSLSSRYGVSSGTKLLRYDFVLVSEEQSLSLRNDQSREALERLGRKVRVVDGLPVPDVDSSRE</sequence>
<gene>
    <name evidence="1" type="ORF">H2198_009919</name>
</gene>